<gene>
    <name evidence="1" type="ORF">DVG78_07090</name>
</gene>
<proteinExistence type="predicted"/>
<sequence>MKYLFLLLPYLTCVTCFGKIYLKTTGFKSDTLKQEATIRFEVKNVASEYVVLYYSFNSIIPMNDTLVIKGGVCEKKYHLSKPVYMDVSGRGFYGRIYLAPSFQSTVIIDGNNRVNRIVSFKSGGDGALANDYLNEMKTISTLPRLATIGKMLTEQQYLEMVERHYSILDSVYITYHNRYDLQANRDVIMQSFFDTEKMDLRFRKGGTLLNFMEARRYRGNKAEAFFAQYIQPLNLQKEEINLLSNASILFFKSYLPTYFMVRVRESSDSTIYQKIGHYAYILDYVTKNYQGQKRAYCIAENLYFLADQARSYPAHFPPIDSLMKAYDSYLTDEWRELIWKT</sequence>
<dbReference type="OrthoDB" id="983020at2"/>
<comment type="caution">
    <text evidence="1">The sequence shown here is derived from an EMBL/GenBank/DDBJ whole genome shotgun (WGS) entry which is preliminary data.</text>
</comment>
<dbReference type="RefSeq" id="WP_114460409.1">
    <property type="nucleotide sequence ID" value="NZ_QPIW01000004.1"/>
</dbReference>
<evidence type="ECO:0000313" key="1">
    <source>
        <dbReference type="EMBL" id="RDB06507.1"/>
    </source>
</evidence>
<keyword evidence="2" id="KW-1185">Reference proteome</keyword>
<protein>
    <submittedName>
        <fullName evidence="1">Uncharacterized protein</fullName>
    </submittedName>
</protein>
<evidence type="ECO:0000313" key="2">
    <source>
        <dbReference type="Proteomes" id="UP000253141"/>
    </source>
</evidence>
<dbReference type="AlphaFoldDB" id="A0A369IDK3"/>
<dbReference type="EMBL" id="QPIW01000004">
    <property type="protein sequence ID" value="RDB06507.1"/>
    <property type="molecule type" value="Genomic_DNA"/>
</dbReference>
<accession>A0A369IDK3</accession>
<organism evidence="1 2">
    <name type="scientific">Runella aurantiaca</name>
    <dbReference type="NCBI Taxonomy" id="2282308"/>
    <lineage>
        <taxon>Bacteria</taxon>
        <taxon>Pseudomonadati</taxon>
        <taxon>Bacteroidota</taxon>
        <taxon>Cytophagia</taxon>
        <taxon>Cytophagales</taxon>
        <taxon>Spirosomataceae</taxon>
        <taxon>Runella</taxon>
    </lineage>
</organism>
<name>A0A369IDK3_9BACT</name>
<reference evidence="1 2" key="1">
    <citation type="submission" date="2018-07" db="EMBL/GenBank/DDBJ databases">
        <title>Genome analysis of Runella aurantiaca.</title>
        <authorList>
            <person name="Yang X."/>
        </authorList>
    </citation>
    <scope>NUCLEOTIDE SEQUENCE [LARGE SCALE GENOMIC DNA]</scope>
    <source>
        <strain evidence="1 2">YX9</strain>
    </source>
</reference>
<dbReference type="Proteomes" id="UP000253141">
    <property type="component" value="Unassembled WGS sequence"/>
</dbReference>